<keyword evidence="6 12" id="KW-1133">Transmembrane helix</keyword>
<dbReference type="GO" id="GO:0005886">
    <property type="term" value="C:plasma membrane"/>
    <property type="evidence" value="ECO:0007669"/>
    <property type="project" value="UniProtKB-SubCell"/>
</dbReference>
<evidence type="ECO:0000256" key="6">
    <source>
        <dbReference type="ARBA" id="ARBA00022989"/>
    </source>
</evidence>
<proteinExistence type="inferred from homology"/>
<feature type="transmembrane region" description="Helical" evidence="12">
    <location>
        <begin position="115"/>
        <end position="143"/>
    </location>
</feature>
<feature type="transmembrane region" description="Helical" evidence="12">
    <location>
        <begin position="529"/>
        <end position="552"/>
    </location>
</feature>
<dbReference type="RefSeq" id="WP_304420603.1">
    <property type="nucleotide sequence ID" value="NZ_JANCMU010000003.1"/>
</dbReference>
<feature type="transmembrane region" description="Helical" evidence="12">
    <location>
        <begin position="267"/>
        <end position="294"/>
    </location>
</feature>
<dbReference type="InterPro" id="IPR001734">
    <property type="entry name" value="Na/solute_symporter"/>
</dbReference>
<keyword evidence="10" id="KW-0739">Sodium transport</keyword>
<reference evidence="13" key="1">
    <citation type="submission" date="2022-07" db="EMBL/GenBank/DDBJ databases">
        <title>Description and genome-wide analysis of Profundicola chukchiensis gen. nov., sp. nov., marine bacteria isolated from bottom sediments of the Chukchi Sea.</title>
        <authorList>
            <person name="Romanenko L."/>
            <person name="Otstavnykh N."/>
            <person name="Kurilenko V."/>
            <person name="Eremeev V."/>
            <person name="Velansky P."/>
            <person name="Mikhailov V."/>
            <person name="Isaeva M."/>
        </authorList>
    </citation>
    <scope>NUCLEOTIDE SEQUENCE</scope>
    <source>
        <strain evidence="13">KMM 9713</strain>
    </source>
</reference>
<dbReference type="PROSITE" id="PS50283">
    <property type="entry name" value="NA_SOLUT_SYMP_3"/>
    <property type="match status" value="1"/>
</dbReference>
<feature type="transmembrane region" description="Helical" evidence="12">
    <location>
        <begin position="42"/>
        <end position="60"/>
    </location>
</feature>
<evidence type="ECO:0000256" key="4">
    <source>
        <dbReference type="ARBA" id="ARBA00022475"/>
    </source>
</evidence>
<keyword evidence="3" id="KW-0813">Transport</keyword>
<evidence type="ECO:0000256" key="10">
    <source>
        <dbReference type="ARBA" id="ARBA00023201"/>
    </source>
</evidence>
<feature type="transmembrane region" description="Helical" evidence="12">
    <location>
        <begin position="6"/>
        <end position="22"/>
    </location>
</feature>
<dbReference type="EMBL" id="JANCMU010000003">
    <property type="protein sequence ID" value="MDG4946102.1"/>
    <property type="molecule type" value="Genomic_DNA"/>
</dbReference>
<feature type="transmembrane region" description="Helical" evidence="12">
    <location>
        <begin position="445"/>
        <end position="464"/>
    </location>
</feature>
<dbReference type="CDD" id="cd11494">
    <property type="entry name" value="SLC5sbd_NIS-like_u2"/>
    <property type="match status" value="1"/>
</dbReference>
<keyword evidence="7" id="KW-0915">Sodium</keyword>
<name>A0A9X4MYT8_9FLAO</name>
<dbReference type="Gene3D" id="1.20.1730.10">
    <property type="entry name" value="Sodium/glucose cotransporter"/>
    <property type="match status" value="1"/>
</dbReference>
<accession>A0A9X4MYT8</accession>
<evidence type="ECO:0000256" key="2">
    <source>
        <dbReference type="ARBA" id="ARBA00006434"/>
    </source>
</evidence>
<evidence type="ECO:0000256" key="11">
    <source>
        <dbReference type="RuleBase" id="RU362091"/>
    </source>
</evidence>
<dbReference type="InterPro" id="IPR038377">
    <property type="entry name" value="Na/Glc_symporter_sf"/>
</dbReference>
<feature type="transmembrane region" description="Helical" evidence="12">
    <location>
        <begin position="499"/>
        <end position="517"/>
    </location>
</feature>
<comment type="subcellular location">
    <subcellularLocation>
        <location evidence="1">Cell membrane</location>
        <topology evidence="1">Multi-pass membrane protein</topology>
    </subcellularLocation>
</comment>
<evidence type="ECO:0000256" key="3">
    <source>
        <dbReference type="ARBA" id="ARBA00022448"/>
    </source>
</evidence>
<feature type="transmembrane region" description="Helical" evidence="12">
    <location>
        <begin position="470"/>
        <end position="492"/>
    </location>
</feature>
<comment type="similarity">
    <text evidence="2 11">Belongs to the sodium:solute symporter (SSF) (TC 2.A.21) family.</text>
</comment>
<comment type="caution">
    <text evidence="13">The sequence shown here is derived from an EMBL/GenBank/DDBJ whole genome shotgun (WGS) entry which is preliminary data.</text>
</comment>
<dbReference type="PANTHER" id="PTHR42985">
    <property type="entry name" value="SODIUM-COUPLED MONOCARBOXYLATE TRANSPORTER"/>
    <property type="match status" value="1"/>
</dbReference>
<dbReference type="InterPro" id="IPR051163">
    <property type="entry name" value="Sodium:Solute_Symporter_SSF"/>
</dbReference>
<dbReference type="Pfam" id="PF00474">
    <property type="entry name" value="SSF"/>
    <property type="match status" value="2"/>
</dbReference>
<protein>
    <submittedName>
        <fullName evidence="13">Sodium:solute symporter</fullName>
    </submittedName>
</protein>
<keyword evidence="5 12" id="KW-0812">Transmembrane</keyword>
<dbReference type="GO" id="GO:0006814">
    <property type="term" value="P:sodium ion transport"/>
    <property type="evidence" value="ECO:0007669"/>
    <property type="project" value="UniProtKB-KW"/>
</dbReference>
<evidence type="ECO:0000256" key="8">
    <source>
        <dbReference type="ARBA" id="ARBA00023065"/>
    </source>
</evidence>
<evidence type="ECO:0000256" key="7">
    <source>
        <dbReference type="ARBA" id="ARBA00023053"/>
    </source>
</evidence>
<evidence type="ECO:0000256" key="5">
    <source>
        <dbReference type="ARBA" id="ARBA00022692"/>
    </source>
</evidence>
<evidence type="ECO:0000313" key="13">
    <source>
        <dbReference type="EMBL" id="MDG4946102.1"/>
    </source>
</evidence>
<feature type="transmembrane region" description="Helical" evidence="12">
    <location>
        <begin position="72"/>
        <end position="94"/>
    </location>
</feature>
<evidence type="ECO:0000313" key="14">
    <source>
        <dbReference type="Proteomes" id="UP001152599"/>
    </source>
</evidence>
<dbReference type="PANTHER" id="PTHR42985:SF47">
    <property type="entry name" value="INTEGRAL MEMBRANE TRANSPORT PROTEIN"/>
    <property type="match status" value="1"/>
</dbReference>
<feature type="transmembrane region" description="Helical" evidence="12">
    <location>
        <begin position="179"/>
        <end position="197"/>
    </location>
</feature>
<evidence type="ECO:0000256" key="9">
    <source>
        <dbReference type="ARBA" id="ARBA00023136"/>
    </source>
</evidence>
<dbReference type="AlphaFoldDB" id="A0A9X4MYT8"/>
<organism evidence="13 14">
    <name type="scientific">Profundicola chukchiensis</name>
    <dbReference type="NCBI Taxonomy" id="2961959"/>
    <lineage>
        <taxon>Bacteria</taxon>
        <taxon>Pseudomonadati</taxon>
        <taxon>Bacteroidota</taxon>
        <taxon>Flavobacteriia</taxon>
        <taxon>Flavobacteriales</taxon>
        <taxon>Weeksellaceae</taxon>
        <taxon>Profundicola</taxon>
    </lineage>
</organism>
<keyword evidence="4" id="KW-1003">Cell membrane</keyword>
<sequence length="559" mass="62713">MKNLDWIVLISVLVFIVVYGIWKTRKASSTSFLSGKDNPWWMVGLSIMATQASAITFLSTPGQAFHDGLGFVQFYFGLPLAMVILSIFVLPRFFKMKVFTAYEYLEKRFGLPTRILTACLFLIQRGLAAGITIFAPAIILSTILGWNLLYTNLVIGITVIIYTLVGGTSAVSQTQKQQMIVIFVGMFLAFYLIVNGLPMKFGEALSLAGEMGKLEAVNFEFDLNNRYNIWSAFLGGTFLFLSYFGTDQSQVQRYLTGKSLKQARLGLLFNGLFKIPMQFFILLTGVMVFIFFQFEKTPLHFNPMTEVVLQDDAEFIEIQDQYNAVYDLKQQAITDWKINDSPEALQDIITFEKQETQLRDDLKTVIQTKAPTIEANDKDYVFIYYILNYLPTGIVGLLIAVILSAAMSSTSSELNALATTSVVDIYKRNFAPNISDKKYLAASRWFTLFWGAVAIFFAVNASLFENLIQAVNIIGSLFYGTILGVFAIAFLFPKIGGRATMTSILIVEPIIILLYFLNEYDKIELEFLWLNPIGCLLMILVATVVQGGIGGVEKIRSRA</sequence>
<feature type="transmembrane region" description="Helical" evidence="12">
    <location>
        <begin position="227"/>
        <end position="246"/>
    </location>
</feature>
<evidence type="ECO:0000256" key="12">
    <source>
        <dbReference type="SAM" id="Phobius"/>
    </source>
</evidence>
<feature type="transmembrane region" description="Helical" evidence="12">
    <location>
        <begin position="382"/>
        <end position="403"/>
    </location>
</feature>
<feature type="transmembrane region" description="Helical" evidence="12">
    <location>
        <begin position="149"/>
        <end position="167"/>
    </location>
</feature>
<dbReference type="Proteomes" id="UP001152599">
    <property type="component" value="Unassembled WGS sequence"/>
</dbReference>
<evidence type="ECO:0000256" key="1">
    <source>
        <dbReference type="ARBA" id="ARBA00004651"/>
    </source>
</evidence>
<keyword evidence="14" id="KW-1185">Reference proteome</keyword>
<keyword evidence="9 12" id="KW-0472">Membrane</keyword>
<gene>
    <name evidence="13" type="ORF">NMK71_06720</name>
</gene>
<dbReference type="GO" id="GO:0015293">
    <property type="term" value="F:symporter activity"/>
    <property type="evidence" value="ECO:0007669"/>
    <property type="project" value="TreeGrafter"/>
</dbReference>
<keyword evidence="8" id="KW-0406">Ion transport</keyword>